<sequence>MRNIWAIFAVVFAFSFALAPLEAEAKKFGGGKSYGKLFKTAPAKKPVVDNKNNTSQTASSSQQNAQAKSSKGKGLMGGLLGGLLAGGLIAALFGGAFEGIQFMDILIVALIAFVAYRLFKGMSQAKASSMQRSAYAGSAPYSNQPNQSHQHFEAPNSQPSFGSTSAQEEKNTTDEVPLDLPPGFDLNGFLSGACDHYRTLQEAWNTGNFDVIAEYTSPNLAEELIAERKQLTEEQHTEVMYIDADLVRAHQVFGTAQVSIKFSGRYKDTVEGVEEDITDIWHLERDLKEPNAPWYIIGIES</sequence>
<dbReference type="InterPro" id="IPR007379">
    <property type="entry name" value="Tim44-like_dom"/>
</dbReference>
<keyword evidence="6" id="KW-1185">Reference proteome</keyword>
<feature type="domain" description="Tim44-like" evidence="4">
    <location>
        <begin position="170"/>
        <end position="301"/>
    </location>
</feature>
<dbReference type="SUPFAM" id="SSF54427">
    <property type="entry name" value="NTF2-like"/>
    <property type="match status" value="1"/>
</dbReference>
<feature type="chain" id="PRO_5046084315" evidence="3">
    <location>
        <begin position="20"/>
        <end position="301"/>
    </location>
</feature>
<keyword evidence="2" id="KW-0812">Transmembrane</keyword>
<name>A0ABV7HFR1_9GAMM</name>
<dbReference type="InterPro" id="IPR032710">
    <property type="entry name" value="NTF2-like_dom_sf"/>
</dbReference>
<gene>
    <name evidence="5" type="ORF">ACFOEK_10995</name>
</gene>
<proteinExistence type="predicted"/>
<dbReference type="RefSeq" id="WP_386720533.1">
    <property type="nucleotide sequence ID" value="NZ_JBHRSZ010000004.1"/>
</dbReference>
<dbReference type="EMBL" id="JBHRSZ010000004">
    <property type="protein sequence ID" value="MFC3151554.1"/>
    <property type="molecule type" value="Genomic_DNA"/>
</dbReference>
<dbReference type="Proteomes" id="UP001595476">
    <property type="component" value="Unassembled WGS sequence"/>
</dbReference>
<dbReference type="PANTHER" id="PTHR41542:SF1">
    <property type="entry name" value="BLL5807 PROTEIN"/>
    <property type="match status" value="1"/>
</dbReference>
<keyword evidence="3" id="KW-0732">Signal</keyword>
<feature type="transmembrane region" description="Helical" evidence="2">
    <location>
        <begin position="75"/>
        <end position="95"/>
    </location>
</feature>
<evidence type="ECO:0000259" key="4">
    <source>
        <dbReference type="SMART" id="SM00978"/>
    </source>
</evidence>
<organism evidence="5 6">
    <name type="scientific">Litoribrevibacter euphylliae</name>
    <dbReference type="NCBI Taxonomy" id="1834034"/>
    <lineage>
        <taxon>Bacteria</taxon>
        <taxon>Pseudomonadati</taxon>
        <taxon>Pseudomonadota</taxon>
        <taxon>Gammaproteobacteria</taxon>
        <taxon>Oceanospirillales</taxon>
        <taxon>Oceanospirillaceae</taxon>
        <taxon>Litoribrevibacter</taxon>
    </lineage>
</organism>
<evidence type="ECO:0000313" key="5">
    <source>
        <dbReference type="EMBL" id="MFC3151554.1"/>
    </source>
</evidence>
<dbReference type="PANTHER" id="PTHR41542">
    <property type="entry name" value="BLL5807 PROTEIN"/>
    <property type="match status" value="1"/>
</dbReference>
<feature type="compositionally biased region" description="Polar residues" evidence="1">
    <location>
        <begin position="140"/>
        <end position="166"/>
    </location>
</feature>
<comment type="caution">
    <text evidence="5">The sequence shown here is derived from an EMBL/GenBank/DDBJ whole genome shotgun (WGS) entry which is preliminary data.</text>
</comment>
<feature type="region of interest" description="Disordered" evidence="1">
    <location>
        <begin position="136"/>
        <end position="178"/>
    </location>
</feature>
<keyword evidence="2" id="KW-1133">Transmembrane helix</keyword>
<feature type="compositionally biased region" description="Low complexity" evidence="1">
    <location>
        <begin position="50"/>
        <end position="70"/>
    </location>
</feature>
<dbReference type="Gene3D" id="3.10.450.240">
    <property type="match status" value="1"/>
</dbReference>
<dbReference type="Pfam" id="PF04280">
    <property type="entry name" value="Tim44"/>
    <property type="match status" value="1"/>
</dbReference>
<protein>
    <submittedName>
        <fullName evidence="5">Tim44 domain-containing protein</fullName>
    </submittedName>
</protein>
<evidence type="ECO:0000313" key="6">
    <source>
        <dbReference type="Proteomes" id="UP001595476"/>
    </source>
</evidence>
<feature type="transmembrane region" description="Helical" evidence="2">
    <location>
        <begin position="102"/>
        <end position="119"/>
    </location>
</feature>
<keyword evidence="2" id="KW-0472">Membrane</keyword>
<evidence type="ECO:0000256" key="3">
    <source>
        <dbReference type="SAM" id="SignalP"/>
    </source>
</evidence>
<feature type="region of interest" description="Disordered" evidence="1">
    <location>
        <begin position="46"/>
        <end position="70"/>
    </location>
</feature>
<evidence type="ECO:0000256" key="2">
    <source>
        <dbReference type="SAM" id="Phobius"/>
    </source>
</evidence>
<evidence type="ECO:0000256" key="1">
    <source>
        <dbReference type="SAM" id="MobiDB-lite"/>
    </source>
</evidence>
<reference evidence="6" key="1">
    <citation type="journal article" date="2019" name="Int. J. Syst. Evol. Microbiol.">
        <title>The Global Catalogue of Microorganisms (GCM) 10K type strain sequencing project: providing services to taxonomists for standard genome sequencing and annotation.</title>
        <authorList>
            <consortium name="The Broad Institute Genomics Platform"/>
            <consortium name="The Broad Institute Genome Sequencing Center for Infectious Disease"/>
            <person name="Wu L."/>
            <person name="Ma J."/>
        </authorList>
    </citation>
    <scope>NUCLEOTIDE SEQUENCE [LARGE SCALE GENOMIC DNA]</scope>
    <source>
        <strain evidence="6">KCTC 52438</strain>
    </source>
</reference>
<accession>A0ABV7HFR1</accession>
<dbReference type="SMART" id="SM00978">
    <property type="entry name" value="Tim44"/>
    <property type="match status" value="1"/>
</dbReference>
<feature type="signal peptide" evidence="3">
    <location>
        <begin position="1"/>
        <end position="19"/>
    </location>
</feature>